<evidence type="ECO:0000256" key="4">
    <source>
        <dbReference type="ARBA" id="ARBA00022695"/>
    </source>
</evidence>
<evidence type="ECO:0000256" key="1">
    <source>
        <dbReference type="ARBA" id="ARBA00001946"/>
    </source>
</evidence>
<reference evidence="11 12" key="1">
    <citation type="submission" date="2014-02" db="EMBL/GenBank/DDBJ databases">
        <title>Diversity of Thermotogales isolates from hydrothermal vents.</title>
        <authorList>
            <person name="Haverkamp T.H.A."/>
            <person name="Lossouarn J."/>
            <person name="Geslin C."/>
            <person name="Nesbo C.L."/>
        </authorList>
    </citation>
    <scope>NUCLEOTIDE SEQUENCE [LARGE SCALE GENOMIC DNA]</scope>
    <source>
        <strain evidence="11 12">431</strain>
    </source>
</reference>
<dbReference type="PANTHER" id="PTHR33571">
    <property type="entry name" value="SSL8005 PROTEIN"/>
    <property type="match status" value="1"/>
</dbReference>
<evidence type="ECO:0000256" key="7">
    <source>
        <dbReference type="ARBA" id="ARBA00022840"/>
    </source>
</evidence>
<dbReference type="InterPro" id="IPR002934">
    <property type="entry name" value="Polymerase_NTP_transf_dom"/>
</dbReference>
<keyword evidence="5" id="KW-0479">Metal-binding</keyword>
<protein>
    <submittedName>
        <fullName evidence="11">DNA polymerase</fullName>
    </submittedName>
</protein>
<keyword evidence="7" id="KW-0067">ATP-binding</keyword>
<evidence type="ECO:0000313" key="12">
    <source>
        <dbReference type="Proteomes" id="UP000185490"/>
    </source>
</evidence>
<dbReference type="SUPFAM" id="SSF81301">
    <property type="entry name" value="Nucleotidyltransferase"/>
    <property type="match status" value="1"/>
</dbReference>
<comment type="cofactor">
    <cofactor evidence="1">
        <name>Mg(2+)</name>
        <dbReference type="ChEBI" id="CHEBI:18420"/>
    </cofactor>
</comment>
<evidence type="ECO:0000256" key="8">
    <source>
        <dbReference type="ARBA" id="ARBA00022842"/>
    </source>
</evidence>
<accession>A0ABM6GG47</accession>
<keyword evidence="4" id="KW-0548">Nucleotidyltransferase</keyword>
<dbReference type="Pfam" id="PF01909">
    <property type="entry name" value="NTP_transf_2"/>
    <property type="match status" value="1"/>
</dbReference>
<keyword evidence="8" id="KW-0460">Magnesium</keyword>
<evidence type="ECO:0000256" key="5">
    <source>
        <dbReference type="ARBA" id="ARBA00022723"/>
    </source>
</evidence>
<evidence type="ECO:0000256" key="9">
    <source>
        <dbReference type="ARBA" id="ARBA00038276"/>
    </source>
</evidence>
<evidence type="ECO:0000256" key="2">
    <source>
        <dbReference type="ARBA" id="ARBA00022649"/>
    </source>
</evidence>
<keyword evidence="2" id="KW-1277">Toxin-antitoxin system</keyword>
<keyword evidence="6" id="KW-0547">Nucleotide-binding</keyword>
<evidence type="ECO:0000256" key="3">
    <source>
        <dbReference type="ARBA" id="ARBA00022679"/>
    </source>
</evidence>
<dbReference type="Proteomes" id="UP000185490">
    <property type="component" value="Chromosome"/>
</dbReference>
<comment type="similarity">
    <text evidence="9">Belongs to the MntA antitoxin family.</text>
</comment>
<dbReference type="InterPro" id="IPR043519">
    <property type="entry name" value="NT_sf"/>
</dbReference>
<evidence type="ECO:0000256" key="6">
    <source>
        <dbReference type="ARBA" id="ARBA00022741"/>
    </source>
</evidence>
<name>A0ABM6GG47_9BACT</name>
<evidence type="ECO:0000259" key="10">
    <source>
        <dbReference type="Pfam" id="PF01909"/>
    </source>
</evidence>
<evidence type="ECO:0000313" key="11">
    <source>
        <dbReference type="EMBL" id="APT74574.1"/>
    </source>
</evidence>
<organism evidence="11 12">
    <name type="scientific">Thermosipho melanesiensis</name>
    <dbReference type="NCBI Taxonomy" id="46541"/>
    <lineage>
        <taxon>Bacteria</taxon>
        <taxon>Thermotogati</taxon>
        <taxon>Thermotogota</taxon>
        <taxon>Thermotogae</taxon>
        <taxon>Thermotogales</taxon>
        <taxon>Fervidobacteriaceae</taxon>
        <taxon>Thermosipho</taxon>
    </lineage>
</organism>
<dbReference type="PANTHER" id="PTHR33571:SF12">
    <property type="entry name" value="BSL3053 PROTEIN"/>
    <property type="match status" value="1"/>
</dbReference>
<dbReference type="RefSeq" id="WP_012057894.1">
    <property type="nucleotide sequence ID" value="NZ_CP007389.1"/>
</dbReference>
<feature type="domain" description="Polymerase nucleotidyl transferase" evidence="10">
    <location>
        <begin position="11"/>
        <end position="90"/>
    </location>
</feature>
<keyword evidence="12" id="KW-1185">Reference proteome</keyword>
<proteinExistence type="inferred from homology"/>
<dbReference type="EMBL" id="CP007389">
    <property type="protein sequence ID" value="APT74574.1"/>
    <property type="molecule type" value="Genomic_DNA"/>
</dbReference>
<dbReference type="CDD" id="cd05403">
    <property type="entry name" value="NT_KNTase_like"/>
    <property type="match status" value="1"/>
</dbReference>
<sequence length="97" mass="11176">MKTLNEIISIIKDLKKEIEQKYKVEILGIFGSFARGEQKETSDVDILVKFHKNATLFDFIGLSIFLQEKLGIDVDIVPQDAVRKELREKINQEVVNI</sequence>
<keyword evidence="3" id="KW-0808">Transferase</keyword>
<dbReference type="Gene3D" id="3.30.460.10">
    <property type="entry name" value="Beta Polymerase, domain 2"/>
    <property type="match status" value="1"/>
</dbReference>
<dbReference type="InterPro" id="IPR052038">
    <property type="entry name" value="Type-VII_TA_antitoxin"/>
</dbReference>
<gene>
    <name evidence="11" type="ORF">BW47_08950</name>
</gene>